<evidence type="ECO:0000256" key="4">
    <source>
        <dbReference type="ARBA" id="ARBA00022989"/>
    </source>
</evidence>
<evidence type="ECO:0000259" key="8">
    <source>
        <dbReference type="PROSITE" id="PS51212"/>
    </source>
</evidence>
<dbReference type="KEGG" id="uvi:66062364"/>
<dbReference type="OrthoDB" id="2019572at2759"/>
<dbReference type="PANTHER" id="PTHR24269">
    <property type="entry name" value="KREMEN PROTEIN"/>
    <property type="match status" value="1"/>
</dbReference>
<accession>A0A8E5HKW3</accession>
<gene>
    <name evidence="9" type="ORF">UV8b_01586</name>
</gene>
<evidence type="ECO:0000256" key="5">
    <source>
        <dbReference type="ARBA" id="ARBA00023136"/>
    </source>
</evidence>
<evidence type="ECO:0000313" key="10">
    <source>
        <dbReference type="Proteomes" id="UP000027002"/>
    </source>
</evidence>
<evidence type="ECO:0000256" key="1">
    <source>
        <dbReference type="ARBA" id="ARBA00004167"/>
    </source>
</evidence>
<dbReference type="GO" id="GO:0005886">
    <property type="term" value="C:plasma membrane"/>
    <property type="evidence" value="ECO:0007669"/>
    <property type="project" value="TreeGrafter"/>
</dbReference>
<dbReference type="GeneID" id="66062364"/>
<dbReference type="Proteomes" id="UP000027002">
    <property type="component" value="Chromosome 1"/>
</dbReference>
<feature type="region of interest" description="Disordered" evidence="7">
    <location>
        <begin position="103"/>
        <end position="124"/>
    </location>
</feature>
<keyword evidence="2" id="KW-0812">Transmembrane</keyword>
<dbReference type="PANTHER" id="PTHR24269:SF16">
    <property type="entry name" value="PROTEIN SLG1"/>
    <property type="match status" value="1"/>
</dbReference>
<evidence type="ECO:0000313" key="9">
    <source>
        <dbReference type="EMBL" id="QUC17345.1"/>
    </source>
</evidence>
<dbReference type="AlphaFoldDB" id="A0A8E5HKW3"/>
<keyword evidence="5" id="KW-0472">Membrane</keyword>
<dbReference type="InterPro" id="IPR002889">
    <property type="entry name" value="WSC_carb-bd"/>
</dbReference>
<reference evidence="9" key="1">
    <citation type="submission" date="2020-03" db="EMBL/GenBank/DDBJ databases">
        <title>A mixture of massive structural variations and highly conserved coding sequences in Ustilaginoidea virens genome.</title>
        <authorList>
            <person name="Zhang K."/>
            <person name="Zhao Z."/>
            <person name="Zhang Z."/>
            <person name="Li Y."/>
            <person name="Hsiang T."/>
            <person name="Sun W."/>
        </authorList>
    </citation>
    <scope>NUCLEOTIDE SEQUENCE</scope>
    <source>
        <strain evidence="9">UV-8b</strain>
    </source>
</reference>
<proteinExistence type="predicted"/>
<feature type="compositionally biased region" description="Polar residues" evidence="7">
    <location>
        <begin position="107"/>
        <end position="122"/>
    </location>
</feature>
<feature type="domain" description="WSC" evidence="8">
    <location>
        <begin position="596"/>
        <end position="691"/>
    </location>
</feature>
<dbReference type="RefSeq" id="XP_042995018.1">
    <property type="nucleotide sequence ID" value="XM_043139084.1"/>
</dbReference>
<name>A0A8E5HKW3_USTVR</name>
<comment type="subcellular location">
    <subcellularLocation>
        <location evidence="1">Membrane</location>
        <topology evidence="1">Single-pass membrane protein</topology>
    </subcellularLocation>
</comment>
<dbReference type="InterPro" id="IPR051836">
    <property type="entry name" value="Kremen_rcpt"/>
</dbReference>
<keyword evidence="6" id="KW-0325">Glycoprotein</keyword>
<dbReference type="PROSITE" id="PS51212">
    <property type="entry name" value="WSC"/>
    <property type="match status" value="1"/>
</dbReference>
<keyword evidence="10" id="KW-1185">Reference proteome</keyword>
<keyword evidence="3" id="KW-0732">Signal</keyword>
<dbReference type="EMBL" id="CP072753">
    <property type="protein sequence ID" value="QUC17345.1"/>
    <property type="molecule type" value="Genomic_DNA"/>
</dbReference>
<evidence type="ECO:0000256" key="7">
    <source>
        <dbReference type="SAM" id="MobiDB-lite"/>
    </source>
</evidence>
<protein>
    <recommendedName>
        <fullName evidence="8">WSC domain-containing protein</fullName>
    </recommendedName>
</protein>
<evidence type="ECO:0000256" key="2">
    <source>
        <dbReference type="ARBA" id="ARBA00022692"/>
    </source>
</evidence>
<evidence type="ECO:0000256" key="6">
    <source>
        <dbReference type="ARBA" id="ARBA00023180"/>
    </source>
</evidence>
<sequence>MFSSSSLRLSLIFLRRCCCLRIKRTLALAATLIVGLILLGASNLADESGSSKTRTLNPRQFQLGGMLAGNALQALKPSESRAQLTEGSPQSLVSSHPELDSLEALPTETSDPNSSNATQASDEPTEALDLLAALTAAFRTAIRNKHSLERSIIATDSKPTVQSTSSVMTSRYSGSMVSISRPSTLTNSPSFAEVKGQISRRLAYNASVSWISGRGVAGSDTPEENLALSLLDYMSNLVADVAGINSKVAAGLTDSLLAALPVDRNSIASLAASTAGQASISTESAIPFILPAVAKALGTQAGESFSLTARTNVTQTFIDIVRKGSMIINQIVATSILDRVPLMQDTLTRVADVVYATSAALNQTVCAMSLNDTDSQLEVVVPCASVELQSSVKVLTLNPTGPTSPGQSVPTAAWNIIPMANPQGYSILSDYGQSAQSTWGAVSLSSGDATEHTAQSLVTQQPASCTGASSSAPALTPWAASSQPCSISSLPPYSTLGPAVETIPDLGHECNKCLNGCFDPPSETSAQAVVPHDGWSCFYCARVSSSSSTMAAKSWPCACTGSASVMGSTATTTTSAFDLPDSKAQPSCKMGSGIPNWQYVGCFQDAIARTLLGAKPLDYMHGAMSREICIKHCEERGYLFAGTEYGHECWCGLSIRDDGVRLPEGSCNVPCQGLETEPCGGSWAVSVFKRLENEASDTEVRPSYGYANAEAASSSTSMVASSPSPGPLEMLLSRAIIQEEQNASGELGLDRRI</sequence>
<evidence type="ECO:0000256" key="3">
    <source>
        <dbReference type="ARBA" id="ARBA00022729"/>
    </source>
</evidence>
<dbReference type="SMART" id="SM00321">
    <property type="entry name" value="WSC"/>
    <property type="match status" value="1"/>
</dbReference>
<dbReference type="Pfam" id="PF01822">
    <property type="entry name" value="WSC"/>
    <property type="match status" value="1"/>
</dbReference>
<organism evidence="9 10">
    <name type="scientific">Ustilaginoidea virens</name>
    <name type="common">Rice false smut fungus</name>
    <name type="synonym">Villosiclava virens</name>
    <dbReference type="NCBI Taxonomy" id="1159556"/>
    <lineage>
        <taxon>Eukaryota</taxon>
        <taxon>Fungi</taxon>
        <taxon>Dikarya</taxon>
        <taxon>Ascomycota</taxon>
        <taxon>Pezizomycotina</taxon>
        <taxon>Sordariomycetes</taxon>
        <taxon>Hypocreomycetidae</taxon>
        <taxon>Hypocreales</taxon>
        <taxon>Clavicipitaceae</taxon>
        <taxon>Ustilaginoidea</taxon>
    </lineage>
</organism>
<keyword evidence="4" id="KW-1133">Transmembrane helix</keyword>